<dbReference type="EMBL" id="CP140152">
    <property type="protein sequence ID" value="WQH06602.1"/>
    <property type="molecule type" value="Genomic_DNA"/>
</dbReference>
<evidence type="ECO:0000313" key="1">
    <source>
        <dbReference type="EMBL" id="WQH06602.1"/>
    </source>
</evidence>
<gene>
    <name evidence="1" type="ORF">SR858_09850</name>
</gene>
<name>A0ABZ0Y554_9BURK</name>
<evidence type="ECO:0000313" key="2">
    <source>
        <dbReference type="Proteomes" id="UP001326110"/>
    </source>
</evidence>
<keyword evidence="2" id="KW-1185">Reference proteome</keyword>
<accession>A0ABZ0Y554</accession>
<organism evidence="1 2">
    <name type="scientific">Duganella zoogloeoides</name>
    <dbReference type="NCBI Taxonomy" id="75659"/>
    <lineage>
        <taxon>Bacteria</taxon>
        <taxon>Pseudomonadati</taxon>
        <taxon>Pseudomonadota</taxon>
        <taxon>Betaproteobacteria</taxon>
        <taxon>Burkholderiales</taxon>
        <taxon>Oxalobacteraceae</taxon>
        <taxon>Telluria group</taxon>
        <taxon>Duganella</taxon>
    </lineage>
</organism>
<dbReference type="RefSeq" id="WP_322534539.1">
    <property type="nucleotide sequence ID" value="NZ_CP140152.1"/>
</dbReference>
<sequence length="196" mass="21706">MKTPAAWDERKHPTIVQFLRDIRRHTIGICGAGDVSLTILNLELDRLAKKVCCTDVDARIDDLRHALSSLHLVPQVRAAKAGSEPVGENKLSAPGGCTVSTGEQEIARPNMSQLAVGDLVTLEDNECEMLVVGSADEVTQPTCSPSTWFCVWECDHRMFEEVFAEDMLRLLRKERRRIPRPSDAVFPGHGTGTRKS</sequence>
<reference evidence="1 2" key="1">
    <citation type="submission" date="2023-11" db="EMBL/GenBank/DDBJ databases">
        <title>MicrobeMod: A computational toolkit for identifying prokaryotic methylation and restriction-modification with nanopore sequencing.</title>
        <authorList>
            <person name="Crits-Christoph A."/>
            <person name="Kang S.C."/>
            <person name="Lee H."/>
            <person name="Ostrov N."/>
        </authorList>
    </citation>
    <scope>NUCLEOTIDE SEQUENCE [LARGE SCALE GENOMIC DNA]</scope>
    <source>
        <strain evidence="1 2">ATCC 25935</strain>
    </source>
</reference>
<protein>
    <submittedName>
        <fullName evidence="1">Uncharacterized protein</fullName>
    </submittedName>
</protein>
<proteinExistence type="predicted"/>
<dbReference type="Proteomes" id="UP001326110">
    <property type="component" value="Chromosome"/>
</dbReference>